<dbReference type="InterPro" id="IPR045747">
    <property type="entry name" value="CRISPR-assoc_prot_Cas6_N_sf"/>
</dbReference>
<gene>
    <name evidence="8" type="ORF">FHS57_001832</name>
</gene>
<dbReference type="CDD" id="cd21140">
    <property type="entry name" value="Cas6_I-like"/>
    <property type="match status" value="1"/>
</dbReference>
<dbReference type="GO" id="GO:0051607">
    <property type="term" value="P:defense response to virus"/>
    <property type="evidence" value="ECO:0007669"/>
    <property type="project" value="UniProtKB-KW"/>
</dbReference>
<feature type="active site" description="Proton donor" evidence="6">
    <location>
        <position position="44"/>
    </location>
</feature>
<dbReference type="PIRSF" id="PIRSF005054">
    <property type="entry name" value="PF1131"/>
    <property type="match status" value="1"/>
</dbReference>
<organism evidence="8 9">
    <name type="scientific">Runella defluvii</name>
    <dbReference type="NCBI Taxonomy" id="370973"/>
    <lineage>
        <taxon>Bacteria</taxon>
        <taxon>Pseudomonadati</taxon>
        <taxon>Bacteroidota</taxon>
        <taxon>Cytophagia</taxon>
        <taxon>Cytophagales</taxon>
        <taxon>Spirosomataceae</taxon>
        <taxon>Runella</taxon>
    </lineage>
</organism>
<evidence type="ECO:0000256" key="5">
    <source>
        <dbReference type="PIRSR" id="PIRSR005054-1"/>
    </source>
</evidence>
<evidence type="ECO:0000256" key="1">
    <source>
        <dbReference type="ARBA" id="ARBA00005937"/>
    </source>
</evidence>
<evidence type="ECO:0000256" key="2">
    <source>
        <dbReference type="ARBA" id="ARBA00022884"/>
    </source>
</evidence>
<proteinExistence type="inferred from homology"/>
<dbReference type="Gene3D" id="3.30.70.1890">
    <property type="match status" value="1"/>
</dbReference>
<keyword evidence="3" id="KW-0051">Antiviral defense</keyword>
<feature type="site" description="Transition state stabilizer" evidence="5">
    <location>
        <position position="58"/>
    </location>
</feature>
<keyword evidence="8" id="KW-0378">Hydrolase</keyword>
<dbReference type="Gene3D" id="3.30.70.1900">
    <property type="match status" value="1"/>
</dbReference>
<evidence type="ECO:0000259" key="7">
    <source>
        <dbReference type="Pfam" id="PF01881"/>
    </source>
</evidence>
<comment type="function">
    <text evidence="4">CRISPR (clustered regularly interspaced short palindromic repeat), is an adaptive immune system that provides protection against mobile genetic elements (viruses, transposable elements and conjugative plasmids). CRISPR clusters contain sequences complementary to antecedent mobile elements and target invading nucleic acids. CRISPR clusters are transcribed and processed into CRISPR RNA (crRNA).</text>
</comment>
<protein>
    <recommendedName>
        <fullName evidence="4">CRISPR-associated endoribonuclease</fullName>
    </recommendedName>
</protein>
<dbReference type="InterPro" id="IPR010156">
    <property type="entry name" value="CRISPR-assoc_prot_Cas6"/>
</dbReference>
<feature type="domain" description="CRISPR associated protein Cas6 C-terminal" evidence="7">
    <location>
        <begin position="136"/>
        <end position="265"/>
    </location>
</feature>
<dbReference type="Proteomes" id="UP000541352">
    <property type="component" value="Unassembled WGS sequence"/>
</dbReference>
<keyword evidence="9" id="KW-1185">Reference proteome</keyword>
<dbReference type="GO" id="GO:0016788">
    <property type="term" value="F:hydrolase activity, acting on ester bonds"/>
    <property type="evidence" value="ECO:0007669"/>
    <property type="project" value="InterPro"/>
</dbReference>
<keyword evidence="2" id="KW-0694">RNA-binding</keyword>
<evidence type="ECO:0000313" key="9">
    <source>
        <dbReference type="Proteomes" id="UP000541352"/>
    </source>
</evidence>
<comment type="similarity">
    <text evidence="1 4">Belongs to the CRISPR-associated protein Cas6/Cse3/CasE family.</text>
</comment>
<reference evidence="8 9" key="1">
    <citation type="submission" date="2020-08" db="EMBL/GenBank/DDBJ databases">
        <title>Genomic Encyclopedia of Type Strains, Phase IV (KMG-IV): sequencing the most valuable type-strain genomes for metagenomic binning, comparative biology and taxonomic classification.</title>
        <authorList>
            <person name="Goeker M."/>
        </authorList>
    </citation>
    <scope>NUCLEOTIDE SEQUENCE [LARGE SCALE GENOMIC DNA]</scope>
    <source>
        <strain evidence="8 9">DSM 17976</strain>
    </source>
</reference>
<sequence length="267" mass="30413">MRFKLTLAPVRDRQRLVFNYQYPLQAWIYGRLANADAEYAGFLHERGYQVPESRKAFKHFTFSALQIPSIEPIKKGDTYMVLRSGVLTLYISFYVDKAAENFIVGLFQQQQLSIYNRECRADFVVERVETAPLPAMESSMTFRTLSPMVVAQKVDDLDQYLTPTDADFGRFFAVNLVDKLRSVQPSMEMDAAIAERLVKFELLSDPERIKKRGFLAKEGKEKEQTKVIGYHNFTFSLTAPPELIEVGYLGGFGKYCSMGCGCVEVVG</sequence>
<dbReference type="Pfam" id="PF01881">
    <property type="entry name" value="Cas_Cas6_C"/>
    <property type="match status" value="1"/>
</dbReference>
<accession>A0A7W5ZJN5</accession>
<dbReference type="PANTHER" id="PTHR36984:SF1">
    <property type="entry name" value="CRISPR-ASSOCIATED ENDORIBONUCLEASE CAS6 1"/>
    <property type="match status" value="1"/>
</dbReference>
<dbReference type="EMBL" id="JACIBY010000003">
    <property type="protein sequence ID" value="MBB3837835.1"/>
    <property type="molecule type" value="Genomic_DNA"/>
</dbReference>
<name>A0A7W5ZJN5_9BACT</name>
<dbReference type="GO" id="GO:0003723">
    <property type="term" value="F:RNA binding"/>
    <property type="evidence" value="ECO:0007669"/>
    <property type="project" value="UniProtKB-KW"/>
</dbReference>
<dbReference type="RefSeq" id="WP_183972703.1">
    <property type="nucleotide sequence ID" value="NZ_JACIBY010000003.1"/>
</dbReference>
<comment type="caution">
    <text evidence="8">The sequence shown here is derived from an EMBL/GenBank/DDBJ whole genome shotgun (WGS) entry which is preliminary data.</text>
</comment>
<dbReference type="NCBIfam" id="TIGR01877">
    <property type="entry name" value="cas_cas6"/>
    <property type="match status" value="1"/>
</dbReference>
<dbReference type="AlphaFoldDB" id="A0A7W5ZJN5"/>
<dbReference type="InterPro" id="IPR049435">
    <property type="entry name" value="Cas_Cas6_C"/>
</dbReference>
<feature type="active site" description="Proton acceptor" evidence="6">
    <location>
        <position position="29"/>
    </location>
</feature>
<dbReference type="Pfam" id="PF21350">
    <property type="entry name" value="Cas6_I-A"/>
    <property type="match status" value="1"/>
</dbReference>
<evidence type="ECO:0000256" key="4">
    <source>
        <dbReference type="PIRNR" id="PIRNR005054"/>
    </source>
</evidence>
<evidence type="ECO:0000256" key="6">
    <source>
        <dbReference type="PIRSR" id="PIRSR005054-50"/>
    </source>
</evidence>
<evidence type="ECO:0000256" key="3">
    <source>
        <dbReference type="ARBA" id="ARBA00023118"/>
    </source>
</evidence>
<evidence type="ECO:0000313" key="8">
    <source>
        <dbReference type="EMBL" id="MBB3837835.1"/>
    </source>
</evidence>
<dbReference type="PANTHER" id="PTHR36984">
    <property type="entry name" value="CRISPR-ASSOCIATED ENDORIBONUCLEASE CAS6 1"/>
    <property type="match status" value="1"/>
</dbReference>